<proteinExistence type="predicted"/>
<gene>
    <name evidence="1" type="ORF">GCM10011354_33080</name>
</gene>
<sequence length="88" mass="9479">MGEPVVLQTGPETFQVLLGGGRRLDATLAHHTRRGLGLHGVPPVQVATEIVRFLLERDGLPDDDGPLVLAALAGRHPEFVEEIRARLG</sequence>
<evidence type="ECO:0000313" key="1">
    <source>
        <dbReference type="EMBL" id="GGI09237.1"/>
    </source>
</evidence>
<comment type="caution">
    <text evidence="1">The sequence shown here is derived from an EMBL/GenBank/DDBJ whole genome shotgun (WGS) entry which is preliminary data.</text>
</comment>
<organism evidence="1 2">
    <name type="scientific">Egicoccus halophilus</name>
    <dbReference type="NCBI Taxonomy" id="1670830"/>
    <lineage>
        <taxon>Bacteria</taxon>
        <taxon>Bacillati</taxon>
        <taxon>Actinomycetota</taxon>
        <taxon>Nitriliruptoria</taxon>
        <taxon>Egicoccales</taxon>
        <taxon>Egicoccaceae</taxon>
        <taxon>Egicoccus</taxon>
    </lineage>
</organism>
<reference evidence="1" key="1">
    <citation type="journal article" date="2014" name="Int. J. Syst. Evol. Microbiol.">
        <title>Complete genome sequence of Corynebacterium casei LMG S-19264T (=DSM 44701T), isolated from a smear-ripened cheese.</title>
        <authorList>
            <consortium name="US DOE Joint Genome Institute (JGI-PGF)"/>
            <person name="Walter F."/>
            <person name="Albersmeier A."/>
            <person name="Kalinowski J."/>
            <person name="Ruckert C."/>
        </authorList>
    </citation>
    <scope>NUCLEOTIDE SEQUENCE</scope>
    <source>
        <strain evidence="1">CGMCC 1.14988</strain>
    </source>
</reference>
<dbReference type="EMBL" id="BMHA01000014">
    <property type="protein sequence ID" value="GGI09237.1"/>
    <property type="molecule type" value="Genomic_DNA"/>
</dbReference>
<accession>A0A8J3AAW0</accession>
<keyword evidence="2" id="KW-1185">Reference proteome</keyword>
<dbReference type="RefSeq" id="WP_130650285.1">
    <property type="nucleotide sequence ID" value="NZ_BMHA01000014.1"/>
</dbReference>
<dbReference type="AlphaFoldDB" id="A0A8J3AAW0"/>
<evidence type="ECO:0000313" key="2">
    <source>
        <dbReference type="Proteomes" id="UP000650511"/>
    </source>
</evidence>
<reference evidence="1" key="2">
    <citation type="submission" date="2020-09" db="EMBL/GenBank/DDBJ databases">
        <authorList>
            <person name="Sun Q."/>
            <person name="Zhou Y."/>
        </authorList>
    </citation>
    <scope>NUCLEOTIDE SEQUENCE</scope>
    <source>
        <strain evidence="1">CGMCC 1.14988</strain>
    </source>
</reference>
<protein>
    <submittedName>
        <fullName evidence="1">Uncharacterized protein</fullName>
    </submittedName>
</protein>
<name>A0A8J3AAW0_9ACTN</name>
<dbReference type="Proteomes" id="UP000650511">
    <property type="component" value="Unassembled WGS sequence"/>
</dbReference>